<dbReference type="Pfam" id="PF01400">
    <property type="entry name" value="Astacin"/>
    <property type="match status" value="1"/>
</dbReference>
<dbReference type="InterPro" id="IPR001506">
    <property type="entry name" value="Peptidase_M12A"/>
</dbReference>
<organism evidence="4">
    <name type="scientific">Anopheles coluzzii</name>
    <name type="common">African malaria mosquito</name>
    <dbReference type="NCBI Taxonomy" id="1518534"/>
    <lineage>
        <taxon>Eukaryota</taxon>
        <taxon>Metazoa</taxon>
        <taxon>Ecdysozoa</taxon>
        <taxon>Arthropoda</taxon>
        <taxon>Hexapoda</taxon>
        <taxon>Insecta</taxon>
        <taxon>Pterygota</taxon>
        <taxon>Neoptera</taxon>
        <taxon>Endopterygota</taxon>
        <taxon>Diptera</taxon>
        <taxon>Nematocera</taxon>
        <taxon>Culicoidea</taxon>
        <taxon>Culicidae</taxon>
        <taxon>Anophelinae</taxon>
        <taxon>Anopheles</taxon>
    </lineage>
</organism>
<evidence type="ECO:0000256" key="1">
    <source>
        <dbReference type="PROSITE-ProRule" id="PRU01211"/>
    </source>
</evidence>
<name>A0A8W7PXJ7_ANOCL</name>
<evidence type="ECO:0000259" key="3">
    <source>
        <dbReference type="PROSITE" id="PS51864"/>
    </source>
</evidence>
<feature type="active site" evidence="1">
    <location>
        <position position="63"/>
    </location>
</feature>
<sequence>MQVFHAKTCVRFVPRTPDTPYYVQITNRPAGCYASVGRVQDNNQNVMNLQAPGCLAGGTPMHEMMHILGFLHEVSRPDRDDYIYVNRSALEPRYQTDSFYRNNFAKYERDIETYNIDYNYGSIMHYTRYAGARDRKYPVLVNLVSVLCHTMSN</sequence>
<dbReference type="VEuPathDB" id="VectorBase:ACON2_039428"/>
<dbReference type="PRINTS" id="PR00480">
    <property type="entry name" value="ASTACIN"/>
</dbReference>
<dbReference type="GO" id="GO:0004222">
    <property type="term" value="F:metalloendopeptidase activity"/>
    <property type="evidence" value="ECO:0007669"/>
    <property type="project" value="UniProtKB-UniRule"/>
</dbReference>
<comment type="cofactor">
    <cofactor evidence="1 2">
        <name>Zn(2+)</name>
        <dbReference type="ChEBI" id="CHEBI:29105"/>
    </cofactor>
    <text evidence="1 2">Binds 1 zinc ion per subunit.</text>
</comment>
<reference evidence="4" key="1">
    <citation type="submission" date="2022-08" db="UniProtKB">
        <authorList>
            <consortium name="EnsemblMetazoa"/>
        </authorList>
    </citation>
    <scope>IDENTIFICATION</scope>
</reference>
<comment type="caution">
    <text evidence="1">Lacks conserved residue(s) required for the propagation of feature annotation.</text>
</comment>
<feature type="domain" description="Peptidase M12A" evidence="3">
    <location>
        <begin position="1"/>
        <end position="153"/>
    </location>
</feature>
<keyword evidence="1" id="KW-1015">Disulfide bond</keyword>
<accession>A0A8W7PXJ7</accession>
<dbReference type="GO" id="GO:0006508">
    <property type="term" value="P:proteolysis"/>
    <property type="evidence" value="ECO:0007669"/>
    <property type="project" value="UniProtKB-KW"/>
</dbReference>
<feature type="binding site" evidence="1">
    <location>
        <position position="66"/>
    </location>
    <ligand>
        <name>Zn(2+)</name>
        <dbReference type="ChEBI" id="CHEBI:29105"/>
        <note>catalytic</note>
    </ligand>
</feature>
<feature type="disulfide bond" evidence="1">
    <location>
        <begin position="32"/>
        <end position="54"/>
    </location>
</feature>
<evidence type="ECO:0000256" key="2">
    <source>
        <dbReference type="RuleBase" id="RU361183"/>
    </source>
</evidence>
<keyword evidence="1 2" id="KW-0378">Hydrolase</keyword>
<feature type="binding site" evidence="1">
    <location>
        <position position="62"/>
    </location>
    <ligand>
        <name>Zn(2+)</name>
        <dbReference type="ChEBI" id="CHEBI:29105"/>
        <note>catalytic</note>
    </ligand>
</feature>
<dbReference type="PROSITE" id="PS51864">
    <property type="entry name" value="ASTACIN"/>
    <property type="match status" value="1"/>
</dbReference>
<dbReference type="PANTHER" id="PTHR10127">
    <property type="entry name" value="DISCOIDIN, CUB, EGF, LAMININ , AND ZINC METALLOPROTEASE DOMAIN CONTAINING"/>
    <property type="match status" value="1"/>
</dbReference>
<feature type="binding site" evidence="1">
    <location>
        <position position="72"/>
    </location>
    <ligand>
        <name>Zn(2+)</name>
        <dbReference type="ChEBI" id="CHEBI:29105"/>
        <note>catalytic</note>
    </ligand>
</feature>
<keyword evidence="1 2" id="KW-0479">Metal-binding</keyword>
<protein>
    <recommendedName>
        <fullName evidence="2">Metalloendopeptidase</fullName>
        <ecNumber evidence="2">3.4.24.-</ecNumber>
    </recommendedName>
</protein>
<proteinExistence type="predicted"/>
<dbReference type="PANTHER" id="PTHR10127:SF883">
    <property type="entry name" value="ZINC METALLOPROTEINASE NAS-8"/>
    <property type="match status" value="1"/>
</dbReference>
<dbReference type="EC" id="3.4.24.-" evidence="2"/>
<dbReference type="Proteomes" id="UP000075882">
    <property type="component" value="Unassembled WGS sequence"/>
</dbReference>
<dbReference type="SMART" id="SM00235">
    <property type="entry name" value="ZnMc"/>
    <property type="match status" value="1"/>
</dbReference>
<evidence type="ECO:0000313" key="4">
    <source>
        <dbReference type="EnsemblMetazoa" id="ACOM038472-PA.1"/>
    </source>
</evidence>
<dbReference type="InterPro" id="IPR024079">
    <property type="entry name" value="MetalloPept_cat_dom_sf"/>
</dbReference>
<dbReference type="EnsemblMetazoa" id="ACOM038472-RA">
    <property type="protein sequence ID" value="ACOM038472-PA.1"/>
    <property type="gene ID" value="ACOM038472"/>
</dbReference>
<keyword evidence="1 2" id="KW-0862">Zinc</keyword>
<dbReference type="Gene3D" id="3.40.390.10">
    <property type="entry name" value="Collagenase (Catalytic Domain)"/>
    <property type="match status" value="1"/>
</dbReference>
<keyword evidence="1 2" id="KW-0645">Protease</keyword>
<dbReference type="GO" id="GO:0008270">
    <property type="term" value="F:zinc ion binding"/>
    <property type="evidence" value="ECO:0007669"/>
    <property type="project" value="UniProtKB-UniRule"/>
</dbReference>
<dbReference type="AlphaFoldDB" id="A0A8W7PXJ7"/>
<keyword evidence="1 2" id="KW-0482">Metalloprotease</keyword>
<dbReference type="SUPFAM" id="SSF55486">
    <property type="entry name" value="Metalloproteases ('zincins'), catalytic domain"/>
    <property type="match status" value="1"/>
</dbReference>
<dbReference type="InterPro" id="IPR006026">
    <property type="entry name" value="Peptidase_Metallo"/>
</dbReference>